<dbReference type="EMBL" id="AP009152">
    <property type="protein sequence ID" value="BAG29144.1"/>
    <property type="molecule type" value="Genomic_DNA"/>
</dbReference>
<evidence type="ECO:0000313" key="3">
    <source>
        <dbReference type="Proteomes" id="UP000008838"/>
    </source>
</evidence>
<feature type="region of interest" description="Disordered" evidence="1">
    <location>
        <begin position="1"/>
        <end position="34"/>
    </location>
</feature>
<reference evidence="2 3" key="1">
    <citation type="journal article" date="2008" name="J. Bacteriol.">
        <title>Complete genome sequence of the soil actinomycete Kocuria rhizophila.</title>
        <authorList>
            <person name="Takarada H."/>
            <person name="Sekine M."/>
            <person name="Kosugi H."/>
            <person name="Matsuo Y."/>
            <person name="Fujisawa T."/>
            <person name="Omata S."/>
            <person name="Kishi E."/>
            <person name="Shimizu A."/>
            <person name="Tsukatani N."/>
            <person name="Tanikawa S."/>
            <person name="Fujita N."/>
            <person name="Harayama S."/>
        </authorList>
    </citation>
    <scope>NUCLEOTIDE SEQUENCE [LARGE SCALE GENOMIC DNA]</scope>
    <source>
        <strain evidence="3">ATCC 9341 / DSM 348 / NBRC 103217 / DC2201</strain>
    </source>
</reference>
<sequence>MPRHGLAGAKGAWAREENTRTMESGHLGRGGGEAWVSEAAVMEAPGAR</sequence>
<proteinExistence type="predicted"/>
<name>B2GKC4_KOCRD</name>
<evidence type="ECO:0000313" key="2">
    <source>
        <dbReference type="EMBL" id="BAG29144.1"/>
    </source>
</evidence>
<dbReference type="STRING" id="378753.KRH_07970"/>
<protein>
    <submittedName>
        <fullName evidence="2">Uncharacterized protein</fullName>
    </submittedName>
</protein>
<organism evidence="2 3">
    <name type="scientific">Kocuria rhizophila (strain ATCC 9341 / DSM 348 / NBRC 103217 / DC2201)</name>
    <dbReference type="NCBI Taxonomy" id="378753"/>
    <lineage>
        <taxon>Bacteria</taxon>
        <taxon>Bacillati</taxon>
        <taxon>Actinomycetota</taxon>
        <taxon>Actinomycetes</taxon>
        <taxon>Micrococcales</taxon>
        <taxon>Micrococcaceae</taxon>
        <taxon>Kocuria</taxon>
    </lineage>
</organism>
<dbReference type="HOGENOM" id="CLU_3153957_0_0_11"/>
<dbReference type="KEGG" id="krh:KRH_07970"/>
<keyword evidence="3" id="KW-1185">Reference proteome</keyword>
<dbReference type="AlphaFoldDB" id="B2GKC4"/>
<gene>
    <name evidence="2" type="ordered locus">KRH_07970</name>
</gene>
<accession>B2GKC4</accession>
<evidence type="ECO:0000256" key="1">
    <source>
        <dbReference type="SAM" id="MobiDB-lite"/>
    </source>
</evidence>
<dbReference type="Proteomes" id="UP000008838">
    <property type="component" value="Chromosome"/>
</dbReference>